<dbReference type="EMBL" id="JBHMEP010000024">
    <property type="protein sequence ID" value="MFB9137814.1"/>
    <property type="molecule type" value="Genomic_DNA"/>
</dbReference>
<evidence type="ECO:0000313" key="1">
    <source>
        <dbReference type="EMBL" id="MFB9137814.1"/>
    </source>
</evidence>
<name>A0ABV5HU72_9VIBR</name>
<comment type="caution">
    <text evidence="1">The sequence shown here is derived from an EMBL/GenBank/DDBJ whole genome shotgun (WGS) entry which is preliminary data.</text>
</comment>
<keyword evidence="2" id="KW-1185">Reference proteome</keyword>
<protein>
    <submittedName>
        <fullName evidence="1">Uncharacterized protein</fullName>
    </submittedName>
</protein>
<dbReference type="Proteomes" id="UP001589645">
    <property type="component" value="Unassembled WGS sequence"/>
</dbReference>
<reference evidence="1 2" key="1">
    <citation type="submission" date="2024-09" db="EMBL/GenBank/DDBJ databases">
        <authorList>
            <person name="Sun Q."/>
            <person name="Mori K."/>
        </authorList>
    </citation>
    <scope>NUCLEOTIDE SEQUENCE [LARGE SCALE GENOMIC DNA]</scope>
    <source>
        <strain evidence="1 2">CECT 8064</strain>
    </source>
</reference>
<dbReference type="RefSeq" id="WP_390198134.1">
    <property type="nucleotide sequence ID" value="NZ_JBHMEP010000024.1"/>
</dbReference>
<gene>
    <name evidence="1" type="ORF">ACFFUV_22965</name>
</gene>
<accession>A0ABV5HU72</accession>
<proteinExistence type="predicted"/>
<evidence type="ECO:0000313" key="2">
    <source>
        <dbReference type="Proteomes" id="UP001589645"/>
    </source>
</evidence>
<sequence>MFNKTCGFYKCRDKMIEKGISEDKANMLIDIIGPYLCVWEIKDGDDPYESMRSRLGDKASYLDGEDIIVEDYDYDEEDEDGEVD</sequence>
<organism evidence="1 2">
    <name type="scientific">Vibrio olivae</name>
    <dbReference type="NCBI Taxonomy" id="1243002"/>
    <lineage>
        <taxon>Bacteria</taxon>
        <taxon>Pseudomonadati</taxon>
        <taxon>Pseudomonadota</taxon>
        <taxon>Gammaproteobacteria</taxon>
        <taxon>Vibrionales</taxon>
        <taxon>Vibrionaceae</taxon>
        <taxon>Vibrio</taxon>
    </lineage>
</organism>